<protein>
    <submittedName>
        <fullName evidence="1">Uncharacterized protein</fullName>
    </submittedName>
</protein>
<organism evidence="1">
    <name type="scientific">marine sediment metagenome</name>
    <dbReference type="NCBI Taxonomy" id="412755"/>
    <lineage>
        <taxon>unclassified sequences</taxon>
        <taxon>metagenomes</taxon>
        <taxon>ecological metagenomes</taxon>
    </lineage>
</organism>
<proteinExistence type="predicted"/>
<comment type="caution">
    <text evidence="1">The sequence shown here is derived from an EMBL/GenBank/DDBJ whole genome shotgun (WGS) entry which is preliminary data.</text>
</comment>
<dbReference type="EMBL" id="LAZR01000284">
    <property type="protein sequence ID" value="KKN77118.1"/>
    <property type="molecule type" value="Genomic_DNA"/>
</dbReference>
<reference evidence="1" key="1">
    <citation type="journal article" date="2015" name="Nature">
        <title>Complex archaea that bridge the gap between prokaryotes and eukaryotes.</title>
        <authorList>
            <person name="Spang A."/>
            <person name="Saw J.H."/>
            <person name="Jorgensen S.L."/>
            <person name="Zaremba-Niedzwiedzka K."/>
            <person name="Martijn J."/>
            <person name="Lind A.E."/>
            <person name="van Eijk R."/>
            <person name="Schleper C."/>
            <person name="Guy L."/>
            <person name="Ettema T.J."/>
        </authorList>
    </citation>
    <scope>NUCLEOTIDE SEQUENCE</scope>
</reference>
<evidence type="ECO:0000313" key="1">
    <source>
        <dbReference type="EMBL" id="KKN77118.1"/>
    </source>
</evidence>
<sequence>MKFKMIEKFNDGSVGKHSYSQAKIKTKVMESINTGCVKTINVYATRGKQTEKVFHFKRIGNLAPWQMKYKGRCRGMKP</sequence>
<dbReference type="AlphaFoldDB" id="A0A0F9WFM7"/>
<accession>A0A0F9WFM7</accession>
<gene>
    <name evidence="1" type="ORF">LCGC14_0363140</name>
</gene>
<name>A0A0F9WFM7_9ZZZZ</name>